<feature type="region of interest" description="Disordered" evidence="1">
    <location>
        <begin position="54"/>
        <end position="75"/>
    </location>
</feature>
<evidence type="ECO:0000313" key="3">
    <source>
        <dbReference type="Proteomes" id="UP000337909"/>
    </source>
</evidence>
<feature type="compositionally biased region" description="Gly residues" evidence="1">
    <location>
        <begin position="103"/>
        <end position="116"/>
    </location>
</feature>
<dbReference type="AlphaFoldDB" id="A0A5E7DC44"/>
<reference evidence="2 3" key="1">
    <citation type="submission" date="2019-09" db="EMBL/GenBank/DDBJ databases">
        <authorList>
            <person name="Chandra G."/>
            <person name="Truman W A."/>
        </authorList>
    </citation>
    <scope>NUCLEOTIDE SEQUENCE [LARGE SCALE GENOMIC DNA]</scope>
    <source>
        <strain evidence="2">PS691</strain>
    </source>
</reference>
<gene>
    <name evidence="2" type="ORF">PS691_03440</name>
</gene>
<sequence length="182" mass="20094">MADTQALFTDPPFKPQPRRAENFFGGQWRTAERPGDRMFGTVFQGGGEAQALVTAQRTQRPDRAQHQAPFGEGPGLVENHCVDLIQTFEHMAASQQQAEFVQGAGGGGQRSRGGQGQRARASSHQHRQDDPERPGRVQLPPQQADDRRGDQRQQQEPLRGAVGDFRQPGFFRLGPIQQADDG</sequence>
<feature type="region of interest" description="Disordered" evidence="1">
    <location>
        <begin position="96"/>
        <end position="182"/>
    </location>
</feature>
<name>A0A5E7DC44_PSEFL</name>
<proteinExistence type="predicted"/>
<dbReference type="AntiFam" id="ANF00076">
    <property type="entry name" value="Shadow ORF (opposite copA)"/>
</dbReference>
<organism evidence="2 3">
    <name type="scientific">Pseudomonas fluorescens</name>
    <dbReference type="NCBI Taxonomy" id="294"/>
    <lineage>
        <taxon>Bacteria</taxon>
        <taxon>Pseudomonadati</taxon>
        <taxon>Pseudomonadota</taxon>
        <taxon>Gammaproteobacteria</taxon>
        <taxon>Pseudomonadales</taxon>
        <taxon>Pseudomonadaceae</taxon>
        <taxon>Pseudomonas</taxon>
    </lineage>
</organism>
<protein>
    <submittedName>
        <fullName evidence="2">Uncharacterized protein</fullName>
    </submittedName>
</protein>
<feature type="region of interest" description="Disordered" evidence="1">
    <location>
        <begin position="1"/>
        <end position="20"/>
    </location>
</feature>
<feature type="compositionally biased region" description="Basic and acidic residues" evidence="1">
    <location>
        <begin position="126"/>
        <end position="135"/>
    </location>
</feature>
<evidence type="ECO:0000313" key="2">
    <source>
        <dbReference type="EMBL" id="VVO11468.1"/>
    </source>
</evidence>
<accession>A0A5E7DC44</accession>
<feature type="compositionally biased region" description="Basic and acidic residues" evidence="1">
    <location>
        <begin position="144"/>
        <end position="153"/>
    </location>
</feature>
<evidence type="ECO:0000256" key="1">
    <source>
        <dbReference type="SAM" id="MobiDB-lite"/>
    </source>
</evidence>
<dbReference type="Proteomes" id="UP000337909">
    <property type="component" value="Unassembled WGS sequence"/>
</dbReference>
<dbReference type="EMBL" id="CABVHQ010000034">
    <property type="protein sequence ID" value="VVO11468.1"/>
    <property type="molecule type" value="Genomic_DNA"/>
</dbReference>